<feature type="non-terminal residue" evidence="1">
    <location>
        <position position="1"/>
    </location>
</feature>
<reference evidence="1 2" key="1">
    <citation type="submission" date="2012-02" db="EMBL/GenBank/DDBJ databases">
        <title>The Genome Sequence of Bacteroides nordii CL02T12C05.</title>
        <authorList>
            <consortium name="The Broad Institute Genome Sequencing Platform"/>
            <person name="Earl A."/>
            <person name="Ward D."/>
            <person name="Feldgarden M."/>
            <person name="Gevers D."/>
            <person name="Zitomersky N.L."/>
            <person name="Coyne M.J."/>
            <person name="Comstock L.E."/>
            <person name="Young S.K."/>
            <person name="Zeng Q."/>
            <person name="Gargeya S."/>
            <person name="Fitzgerald M."/>
            <person name="Haas B."/>
            <person name="Abouelleil A."/>
            <person name="Alvarado L."/>
            <person name="Arachchi H.M."/>
            <person name="Berlin A."/>
            <person name="Chapman S.B."/>
            <person name="Gearin G."/>
            <person name="Goldberg J."/>
            <person name="Griggs A."/>
            <person name="Gujja S."/>
            <person name="Hansen M."/>
            <person name="Heiman D."/>
            <person name="Howarth C."/>
            <person name="Larimer J."/>
            <person name="Lui A."/>
            <person name="MacDonald P.J.P."/>
            <person name="McCowen C."/>
            <person name="Montmayeur A."/>
            <person name="Murphy C."/>
            <person name="Neiman D."/>
            <person name="Pearson M."/>
            <person name="Priest M."/>
            <person name="Roberts A."/>
            <person name="Saif S."/>
            <person name="Shea T."/>
            <person name="Sisk P."/>
            <person name="Stolte C."/>
            <person name="Sykes S."/>
            <person name="Wortman J."/>
            <person name="Nusbaum C."/>
            <person name="Birren B."/>
        </authorList>
    </citation>
    <scope>NUCLEOTIDE SEQUENCE [LARGE SCALE GENOMIC DNA]</scope>
    <source>
        <strain evidence="1 2">CL02T12C05</strain>
    </source>
</reference>
<evidence type="ECO:0000313" key="2">
    <source>
        <dbReference type="Proteomes" id="UP000003089"/>
    </source>
</evidence>
<dbReference type="EMBL" id="AGXS01000011">
    <property type="protein sequence ID" value="EIY53410.1"/>
    <property type="molecule type" value="Genomic_DNA"/>
</dbReference>
<accession>I8XR80</accession>
<proteinExistence type="predicted"/>
<dbReference type="Proteomes" id="UP000003089">
    <property type="component" value="Unassembled WGS sequence"/>
</dbReference>
<keyword evidence="2" id="KW-1185">Reference proteome</keyword>
<sequence>DTDGTVYLFGGTTTTIEKNDPGTPGIDLGTYYIVEI</sequence>
<evidence type="ECO:0000313" key="1">
    <source>
        <dbReference type="EMBL" id="EIY53410.1"/>
    </source>
</evidence>
<dbReference type="AlphaFoldDB" id="I8XR80"/>
<dbReference type="STRING" id="997884.HMPREF1068_00580"/>
<gene>
    <name evidence="1" type="ORF">HMPREF1068_00580</name>
</gene>
<dbReference type="HOGENOM" id="CLU_3352297_0_0_10"/>
<organism evidence="1 2">
    <name type="scientific">Bacteroides nordii CL02T12C05</name>
    <dbReference type="NCBI Taxonomy" id="997884"/>
    <lineage>
        <taxon>Bacteria</taxon>
        <taxon>Pseudomonadati</taxon>
        <taxon>Bacteroidota</taxon>
        <taxon>Bacteroidia</taxon>
        <taxon>Bacteroidales</taxon>
        <taxon>Bacteroidaceae</taxon>
        <taxon>Bacteroides</taxon>
    </lineage>
</organism>
<comment type="caution">
    <text evidence="1">The sequence shown here is derived from an EMBL/GenBank/DDBJ whole genome shotgun (WGS) entry which is preliminary data.</text>
</comment>
<name>I8XR80_9BACE</name>
<protein>
    <submittedName>
        <fullName evidence="1">Uncharacterized protein</fullName>
    </submittedName>
</protein>